<keyword evidence="1" id="KW-0614">Plasmid</keyword>
<geneLocation type="plasmid" evidence="1 2">
    <name>pREB5</name>
</geneLocation>
<dbReference type="Proteomes" id="UP000000268">
    <property type="component" value="Plasmid pREB5"/>
</dbReference>
<dbReference type="EMBL" id="CP000842">
    <property type="protein sequence ID" value="ABW32949.1"/>
    <property type="molecule type" value="Genomic_DNA"/>
</dbReference>
<proteinExistence type="predicted"/>
<gene>
    <name evidence="1" type="ordered locus">AM1_E0180</name>
</gene>
<accession>A8ZPL3</accession>
<dbReference type="HOGENOM" id="CLU_3163372_0_0_3"/>
<keyword evidence="2" id="KW-1185">Reference proteome</keyword>
<evidence type="ECO:0000313" key="1">
    <source>
        <dbReference type="EMBL" id="ABW32949.1"/>
    </source>
</evidence>
<sequence length="47" mass="5574">MLGIRSEAMRTLEQYQHSDITPIHFTQTFKLLESLRILYYSVIVDES</sequence>
<protein>
    <submittedName>
        <fullName evidence="1">Uncharacterized protein</fullName>
    </submittedName>
</protein>
<reference evidence="1 2" key="1">
    <citation type="journal article" date="2008" name="Proc. Natl. Acad. Sci. U.S.A.">
        <title>Niche adaptation and genome expansion in the chlorophyll d-producing cyanobacterium Acaryochloris marina.</title>
        <authorList>
            <person name="Swingley W.D."/>
            <person name="Chen M."/>
            <person name="Cheung P.C."/>
            <person name="Conrad A.L."/>
            <person name="Dejesa L.C."/>
            <person name="Hao J."/>
            <person name="Honchak B.M."/>
            <person name="Karbach L.E."/>
            <person name="Kurdoglu A."/>
            <person name="Lahiri S."/>
            <person name="Mastrian S.D."/>
            <person name="Miyashita H."/>
            <person name="Page L."/>
            <person name="Ramakrishna P."/>
            <person name="Satoh S."/>
            <person name="Sattley W.M."/>
            <person name="Shimada Y."/>
            <person name="Taylor H.L."/>
            <person name="Tomo T."/>
            <person name="Tsuchiya T."/>
            <person name="Wang Z.T."/>
            <person name="Raymond J."/>
            <person name="Mimuro M."/>
            <person name="Blankenship R.E."/>
            <person name="Touchman J.W."/>
        </authorList>
    </citation>
    <scope>NUCLEOTIDE SEQUENCE [LARGE SCALE GENOMIC DNA]</scope>
    <source>
        <strain evidence="2">MBIC 11017</strain>
        <plasmid evidence="2">Plasmid pREB5</plasmid>
    </source>
</reference>
<dbReference type="KEGG" id="amr:AM1_E0180"/>
<organism evidence="1 2">
    <name type="scientific">Acaryochloris marina (strain MBIC 11017)</name>
    <dbReference type="NCBI Taxonomy" id="329726"/>
    <lineage>
        <taxon>Bacteria</taxon>
        <taxon>Bacillati</taxon>
        <taxon>Cyanobacteriota</taxon>
        <taxon>Cyanophyceae</taxon>
        <taxon>Acaryochloridales</taxon>
        <taxon>Acaryochloridaceae</taxon>
        <taxon>Acaryochloris</taxon>
    </lineage>
</organism>
<name>A8ZPL3_ACAM1</name>
<dbReference type="AlphaFoldDB" id="A8ZPL3"/>
<evidence type="ECO:0000313" key="2">
    <source>
        <dbReference type="Proteomes" id="UP000000268"/>
    </source>
</evidence>